<evidence type="ECO:0000313" key="2">
    <source>
        <dbReference type="EMBL" id="EKC97486.1"/>
    </source>
</evidence>
<evidence type="ECO:0000313" key="3">
    <source>
        <dbReference type="Proteomes" id="UP000006757"/>
    </source>
</evidence>
<feature type="region of interest" description="Disordered" evidence="1">
    <location>
        <begin position="209"/>
        <end position="246"/>
    </location>
</feature>
<proteinExistence type="predicted"/>
<comment type="caution">
    <text evidence="2">The sequence shown here is derived from an EMBL/GenBank/DDBJ whole genome shotgun (WGS) entry which is preliminary data.</text>
</comment>
<name>K1VEL2_TRIAC</name>
<evidence type="ECO:0000256" key="1">
    <source>
        <dbReference type="SAM" id="MobiDB-lite"/>
    </source>
</evidence>
<gene>
    <name evidence="2" type="ORF">A1Q2_08223</name>
</gene>
<dbReference type="HOGENOM" id="CLU_1116424_0_0_1"/>
<protein>
    <submittedName>
        <fullName evidence="2">Uncharacterized protein</fullName>
    </submittedName>
</protein>
<dbReference type="AlphaFoldDB" id="K1VEL2"/>
<accession>K1VEL2</accession>
<keyword evidence="3" id="KW-1185">Reference proteome</keyword>
<dbReference type="InParanoid" id="K1VEL2"/>
<dbReference type="Proteomes" id="UP000006757">
    <property type="component" value="Unassembled WGS sequence"/>
</dbReference>
<feature type="compositionally biased region" description="Low complexity" evidence="1">
    <location>
        <begin position="94"/>
        <end position="115"/>
    </location>
</feature>
<feature type="compositionally biased region" description="Low complexity" evidence="1">
    <location>
        <begin position="138"/>
        <end position="155"/>
    </location>
</feature>
<organism evidence="2 3">
    <name type="scientific">Trichosporon asahii var. asahii (strain CBS 8904)</name>
    <name type="common">Yeast</name>
    <dbReference type="NCBI Taxonomy" id="1220162"/>
    <lineage>
        <taxon>Eukaryota</taxon>
        <taxon>Fungi</taxon>
        <taxon>Dikarya</taxon>
        <taxon>Basidiomycota</taxon>
        <taxon>Agaricomycotina</taxon>
        <taxon>Tremellomycetes</taxon>
        <taxon>Trichosporonales</taxon>
        <taxon>Trichosporonaceae</taxon>
        <taxon>Trichosporon</taxon>
    </lineage>
</organism>
<feature type="compositionally biased region" description="Low complexity" evidence="1">
    <location>
        <begin position="214"/>
        <end position="224"/>
    </location>
</feature>
<reference evidence="2 3" key="1">
    <citation type="journal article" date="2012" name="Eukaryot. Cell">
        <title>Genome sequence of the Trichosporon asahii environmental strain CBS 8904.</title>
        <authorList>
            <person name="Yang R.Y."/>
            <person name="Li H.T."/>
            <person name="Zhu H."/>
            <person name="Zhou G.P."/>
            <person name="Wang M."/>
            <person name="Wang L."/>
        </authorList>
    </citation>
    <scope>NUCLEOTIDE SEQUENCE [LARGE SCALE GENOMIC DNA]</scope>
    <source>
        <strain evidence="2 3">CBS 8904</strain>
    </source>
</reference>
<dbReference type="EMBL" id="AMBO01000410">
    <property type="protein sequence ID" value="EKC97486.1"/>
    <property type="molecule type" value="Genomic_DNA"/>
</dbReference>
<feature type="region of interest" description="Disordered" evidence="1">
    <location>
        <begin position="56"/>
        <end position="163"/>
    </location>
</feature>
<sequence>MKELPTTRVPLAELPLSDYVRDPNLPLSPVSLPLKRPATPKAATATPKRVVVELDADELGTGRSPARRLFDATPRASKIARAPFGGNTAGGDGIASSSSSSGSSGSSLSGSGISGNTSVGGLAPSPPLRSRRGSDALPTPVSSTSSSTSSNTPSNGRVHDPGFVIFSDDDVLARPVSQLFVPVSDTDEENIPPEVEVEVEATPRRKRFEPSKLSTVTTSSSSSVVEEKEQPAMSGKQGMIDEADEV</sequence>